<gene>
    <name evidence="2" type="ORF">Tci_022183</name>
</gene>
<feature type="compositionally biased region" description="Low complexity" evidence="1">
    <location>
        <begin position="116"/>
        <end position="126"/>
    </location>
</feature>
<evidence type="ECO:0000313" key="2">
    <source>
        <dbReference type="EMBL" id="GEU50205.1"/>
    </source>
</evidence>
<dbReference type="AlphaFoldDB" id="A0A6L2KQ93"/>
<name>A0A6L2KQ93_TANCI</name>
<feature type="compositionally biased region" description="Low complexity" evidence="1">
    <location>
        <begin position="73"/>
        <end position="108"/>
    </location>
</feature>
<evidence type="ECO:0008006" key="3">
    <source>
        <dbReference type="Google" id="ProtNLM"/>
    </source>
</evidence>
<dbReference type="EMBL" id="BKCJ010002679">
    <property type="protein sequence ID" value="GEU50205.1"/>
    <property type="molecule type" value="Genomic_DNA"/>
</dbReference>
<protein>
    <recommendedName>
        <fullName evidence="3">Reverse transcriptase domain-containing protein</fullName>
    </recommendedName>
</protein>
<feature type="compositionally biased region" description="Polar residues" evidence="1">
    <location>
        <begin position="38"/>
        <end position="51"/>
    </location>
</feature>
<organism evidence="2">
    <name type="scientific">Tanacetum cinerariifolium</name>
    <name type="common">Dalmatian daisy</name>
    <name type="synonym">Chrysanthemum cinerariifolium</name>
    <dbReference type="NCBI Taxonomy" id="118510"/>
    <lineage>
        <taxon>Eukaryota</taxon>
        <taxon>Viridiplantae</taxon>
        <taxon>Streptophyta</taxon>
        <taxon>Embryophyta</taxon>
        <taxon>Tracheophyta</taxon>
        <taxon>Spermatophyta</taxon>
        <taxon>Magnoliopsida</taxon>
        <taxon>eudicotyledons</taxon>
        <taxon>Gunneridae</taxon>
        <taxon>Pentapetalae</taxon>
        <taxon>asterids</taxon>
        <taxon>campanulids</taxon>
        <taxon>Asterales</taxon>
        <taxon>Asteraceae</taxon>
        <taxon>Asteroideae</taxon>
        <taxon>Anthemideae</taxon>
        <taxon>Anthemidinae</taxon>
        <taxon>Tanacetum</taxon>
    </lineage>
</organism>
<evidence type="ECO:0000256" key="1">
    <source>
        <dbReference type="SAM" id="MobiDB-lite"/>
    </source>
</evidence>
<reference evidence="2" key="1">
    <citation type="journal article" date="2019" name="Sci. Rep.">
        <title>Draft genome of Tanacetum cinerariifolium, the natural source of mosquito coil.</title>
        <authorList>
            <person name="Yamashiro T."/>
            <person name="Shiraishi A."/>
            <person name="Satake H."/>
            <person name="Nakayama K."/>
        </authorList>
    </citation>
    <scope>NUCLEOTIDE SEQUENCE</scope>
</reference>
<sequence length="261" mass="29606">MAPKRTSTSAAPAMTQAAIRKLIADSVTAALKAQAATMENTNHINRNTGPSETPVARKETNDHKRKFNDRRNTTNNDNDNYPNNHDNDNYPNDRNNNNHCNNRNNNKYQDNRKNNNRNNDYYQQQNKRQENAKTYAATPTKNKRMAPKRTSTYAAPAMTQAAIRQLIADSVAAALEAQVATIENTNHTNRNTGPSETPVARKGTIDHKRKFNDRRNTTNNDYDNSPNNRDNNNYPNDRNNNNHCNNREVCGRTNGDYGSRS</sequence>
<comment type="caution">
    <text evidence="2">The sequence shown here is derived from an EMBL/GenBank/DDBJ whole genome shotgun (WGS) entry which is preliminary data.</text>
</comment>
<feature type="compositionally biased region" description="Polar residues" evidence="1">
    <location>
        <begin position="184"/>
        <end position="195"/>
    </location>
</feature>
<feature type="region of interest" description="Disordered" evidence="1">
    <location>
        <begin position="38"/>
        <end position="149"/>
    </location>
</feature>
<feature type="region of interest" description="Disordered" evidence="1">
    <location>
        <begin position="184"/>
        <end position="261"/>
    </location>
</feature>
<proteinExistence type="predicted"/>
<feature type="compositionally biased region" description="Low complexity" evidence="1">
    <location>
        <begin position="217"/>
        <end position="244"/>
    </location>
</feature>
<accession>A0A6L2KQ93</accession>